<name>A0A1I7YLR4_9BILA</name>
<feature type="compositionally biased region" description="Polar residues" evidence="1">
    <location>
        <begin position="16"/>
        <end position="35"/>
    </location>
</feature>
<proteinExistence type="predicted"/>
<sequence>MNSWPQVEGGGPIITGSLTPNRRRSSGANSALCTPMSSQSANYAPISGVNSMCSTPRPPSSALICPSPSILFASSQGGNLAPPPPSSQNATKHRRKAVITLDSGTTEILIANDYVSRLFGIRESLIGRRLIEVFSEQTKEEEKENIDDEFGDCTEPPTNKMLHAALFTDNGRMKTVYGKAVDIVDAAGNKSTVSVWSYPLTSHNEHSTRDSETDRKYSMFARTESAVFPSQMTTPHEKLFLNTRLRFERRRLVVVLAWFTRQPLSRTVAVNKFACGFLRRSTGL</sequence>
<reference evidence="3" key="1">
    <citation type="submission" date="2016-11" db="UniProtKB">
        <authorList>
            <consortium name="WormBaseParasite"/>
        </authorList>
    </citation>
    <scope>IDENTIFICATION</scope>
</reference>
<keyword evidence="2" id="KW-1185">Reference proteome</keyword>
<dbReference type="WBParaSite" id="L893_g17628.t1">
    <property type="protein sequence ID" value="L893_g17628.t1"/>
    <property type="gene ID" value="L893_g17628"/>
</dbReference>
<organism evidence="2 3">
    <name type="scientific">Steinernema glaseri</name>
    <dbReference type="NCBI Taxonomy" id="37863"/>
    <lineage>
        <taxon>Eukaryota</taxon>
        <taxon>Metazoa</taxon>
        <taxon>Ecdysozoa</taxon>
        <taxon>Nematoda</taxon>
        <taxon>Chromadorea</taxon>
        <taxon>Rhabditida</taxon>
        <taxon>Tylenchina</taxon>
        <taxon>Panagrolaimomorpha</taxon>
        <taxon>Strongyloidoidea</taxon>
        <taxon>Steinernematidae</taxon>
        <taxon>Steinernema</taxon>
    </lineage>
</organism>
<feature type="region of interest" description="Disordered" evidence="1">
    <location>
        <begin position="1"/>
        <end position="35"/>
    </location>
</feature>
<dbReference type="AlphaFoldDB" id="A0A1I7YLR4"/>
<protein>
    <submittedName>
        <fullName evidence="3">PAS domain-containing protein</fullName>
    </submittedName>
</protein>
<evidence type="ECO:0000313" key="2">
    <source>
        <dbReference type="Proteomes" id="UP000095287"/>
    </source>
</evidence>
<dbReference type="Gene3D" id="3.30.450.20">
    <property type="entry name" value="PAS domain"/>
    <property type="match status" value="1"/>
</dbReference>
<feature type="region of interest" description="Disordered" evidence="1">
    <location>
        <begin position="75"/>
        <end position="94"/>
    </location>
</feature>
<accession>A0A1I7YLR4</accession>
<evidence type="ECO:0000256" key="1">
    <source>
        <dbReference type="SAM" id="MobiDB-lite"/>
    </source>
</evidence>
<dbReference type="Proteomes" id="UP000095287">
    <property type="component" value="Unplaced"/>
</dbReference>
<evidence type="ECO:0000313" key="3">
    <source>
        <dbReference type="WBParaSite" id="L893_g17628.t1"/>
    </source>
</evidence>